<keyword evidence="3" id="KW-0832">Ubl conjugation</keyword>
<keyword evidence="6" id="KW-1185">Reference proteome</keyword>
<name>A0ABV5R7Y2_9ACTN</name>
<dbReference type="CDD" id="cd00158">
    <property type="entry name" value="RHOD"/>
    <property type="match status" value="1"/>
</dbReference>
<dbReference type="InterPro" id="IPR036873">
    <property type="entry name" value="Rhodanese-like_dom_sf"/>
</dbReference>
<dbReference type="InterPro" id="IPR001279">
    <property type="entry name" value="Metallo-B-lactamas"/>
</dbReference>
<dbReference type="Pfam" id="PF00753">
    <property type="entry name" value="Lactamase_B"/>
    <property type="match status" value="1"/>
</dbReference>
<protein>
    <submittedName>
        <fullName evidence="5">DUF1416 domain-containing protein</fullName>
    </submittedName>
</protein>
<evidence type="ECO:0000256" key="1">
    <source>
        <dbReference type="ARBA" id="ARBA00022499"/>
    </source>
</evidence>
<dbReference type="Gene3D" id="3.40.250.10">
    <property type="entry name" value="Rhodanese-like domain"/>
    <property type="match status" value="2"/>
</dbReference>
<dbReference type="SMART" id="SM00849">
    <property type="entry name" value="Lactamase_B"/>
    <property type="match status" value="1"/>
</dbReference>
<dbReference type="InterPro" id="IPR010814">
    <property type="entry name" value="DUF1416"/>
</dbReference>
<feature type="domain" description="Rhodanese" evidence="4">
    <location>
        <begin position="360"/>
        <end position="389"/>
    </location>
</feature>
<feature type="domain" description="Rhodanese" evidence="4">
    <location>
        <begin position="464"/>
        <end position="546"/>
    </location>
</feature>
<dbReference type="InterPro" id="IPR051682">
    <property type="entry name" value="Mito_Persulfide_Diox"/>
</dbReference>
<gene>
    <name evidence="5" type="ORF">ACFFTL_16995</name>
</gene>
<dbReference type="EMBL" id="JBHMCG010000075">
    <property type="protein sequence ID" value="MFB9573956.1"/>
    <property type="molecule type" value="Genomic_DNA"/>
</dbReference>
<dbReference type="InterPro" id="IPR044528">
    <property type="entry name" value="POD-like_MBL-fold"/>
</dbReference>
<dbReference type="PANTHER" id="PTHR43084:SF1">
    <property type="entry name" value="PERSULFIDE DIOXYGENASE ETHE1, MITOCHONDRIAL"/>
    <property type="match status" value="1"/>
</dbReference>
<dbReference type="SUPFAM" id="SSF56281">
    <property type="entry name" value="Metallo-hydrolase/oxidoreductase"/>
    <property type="match status" value="1"/>
</dbReference>
<accession>A0ABV5R7Y2</accession>
<reference evidence="5 6" key="1">
    <citation type="submission" date="2024-09" db="EMBL/GenBank/DDBJ databases">
        <authorList>
            <person name="Sun Q."/>
            <person name="Mori K."/>
        </authorList>
    </citation>
    <scope>NUCLEOTIDE SEQUENCE [LARGE SCALE GENOMIC DNA]</scope>
    <source>
        <strain evidence="5 6">JCM 3331</strain>
    </source>
</reference>
<dbReference type="InterPro" id="IPR008969">
    <property type="entry name" value="CarboxyPept-like_regulatory"/>
</dbReference>
<dbReference type="Pfam" id="PF00581">
    <property type="entry name" value="Rhodanese"/>
    <property type="match status" value="1"/>
</dbReference>
<dbReference type="Pfam" id="PF07210">
    <property type="entry name" value="DUF1416"/>
    <property type="match status" value="1"/>
</dbReference>
<dbReference type="Gene3D" id="3.60.15.10">
    <property type="entry name" value="Ribonuclease Z/Hydroxyacylglutathione hydrolase-like"/>
    <property type="match status" value="1"/>
</dbReference>
<keyword evidence="1" id="KW-1017">Isopeptide bond</keyword>
<evidence type="ECO:0000256" key="3">
    <source>
        <dbReference type="ARBA" id="ARBA00022843"/>
    </source>
</evidence>
<dbReference type="PANTHER" id="PTHR43084">
    <property type="entry name" value="PERSULFIDE DIOXYGENASE ETHE1"/>
    <property type="match status" value="1"/>
</dbReference>
<evidence type="ECO:0000256" key="2">
    <source>
        <dbReference type="ARBA" id="ARBA00022723"/>
    </source>
</evidence>
<proteinExistence type="predicted"/>
<evidence type="ECO:0000313" key="6">
    <source>
        <dbReference type="Proteomes" id="UP001589710"/>
    </source>
</evidence>
<dbReference type="SUPFAM" id="SSF52821">
    <property type="entry name" value="Rhodanese/Cell cycle control phosphatase"/>
    <property type="match status" value="2"/>
</dbReference>
<dbReference type="Proteomes" id="UP001589710">
    <property type="component" value="Unassembled WGS sequence"/>
</dbReference>
<dbReference type="InterPro" id="IPR001763">
    <property type="entry name" value="Rhodanese-like_dom"/>
</dbReference>
<dbReference type="RefSeq" id="WP_386143971.1">
    <property type="nucleotide sequence ID" value="NZ_JBHMCG010000075.1"/>
</dbReference>
<evidence type="ECO:0000313" key="5">
    <source>
        <dbReference type="EMBL" id="MFB9573956.1"/>
    </source>
</evidence>
<keyword evidence="2" id="KW-0479">Metal-binding</keyword>
<sequence>MTATPVDPKPTTRTVVTGRVQAADGPAAGVWVRLLDPAGEFVGEIVTSAIGEFRFYVPPGHWVLRALSPRGVTEVPVAAEPGRATQAELRLSERLPDSLEIIQISTLSLGNRSYLITDGSVAVAVDPQRDLERVTSVLEDRGLRLDTVVETHLHNDYVTGGLELARRCQAAYAVPAGPPLGFDAVRVGDGDRLRAGKLRIQVIATPGHTDHHLAYAFAPADGAPRLVCTGGSLLYGTTGRTDLMGADLAEPLAHQQYRSVRHLAEVLPDDTVILPTHGFGSFCAATTVGAVQRSTIGRERAVNSVFSQTEDAFVTGTLTGLGPFPAYYRRMAPINAAGPPPRASLPGPRLADPAELADRITAGEWVVDVRPRADYAPLHLPGTVNFDASGSLATYLGWLVPFDAPVTLLAADHNGLQAARIELLRIGFDHLAAAAVGNPLQWVGPQELASYPRSDFATLATVRPGRQVEVLDVRSDREWRSGHLPGARHIPLPELPNAIVSLPEAEHWVHCRSGFRAAIAASLLAAVGHQVVLIDDTVEHARPVVQEG</sequence>
<dbReference type="SMART" id="SM00450">
    <property type="entry name" value="RHOD"/>
    <property type="match status" value="1"/>
</dbReference>
<dbReference type="SUPFAM" id="SSF49464">
    <property type="entry name" value="Carboxypeptidase regulatory domain-like"/>
    <property type="match status" value="1"/>
</dbReference>
<dbReference type="PROSITE" id="PS50206">
    <property type="entry name" value="RHODANESE_3"/>
    <property type="match status" value="2"/>
</dbReference>
<dbReference type="InterPro" id="IPR036866">
    <property type="entry name" value="RibonucZ/Hydroxyglut_hydro"/>
</dbReference>
<organism evidence="5 6">
    <name type="scientific">Streptomyces yanii</name>
    <dbReference type="NCBI Taxonomy" id="78510"/>
    <lineage>
        <taxon>Bacteria</taxon>
        <taxon>Bacillati</taxon>
        <taxon>Actinomycetota</taxon>
        <taxon>Actinomycetes</taxon>
        <taxon>Kitasatosporales</taxon>
        <taxon>Streptomycetaceae</taxon>
        <taxon>Streptomyces</taxon>
    </lineage>
</organism>
<dbReference type="CDD" id="cd07724">
    <property type="entry name" value="POD-like_MBL-fold"/>
    <property type="match status" value="1"/>
</dbReference>
<comment type="caution">
    <text evidence="5">The sequence shown here is derived from an EMBL/GenBank/DDBJ whole genome shotgun (WGS) entry which is preliminary data.</text>
</comment>
<evidence type="ECO:0000259" key="4">
    <source>
        <dbReference type="PROSITE" id="PS50206"/>
    </source>
</evidence>